<evidence type="ECO:0000313" key="2">
    <source>
        <dbReference type="EMBL" id="RJT76467.1"/>
    </source>
</evidence>
<evidence type="ECO:0000313" key="3">
    <source>
        <dbReference type="Proteomes" id="UP000272560"/>
    </source>
</evidence>
<dbReference type="InterPro" id="IPR018170">
    <property type="entry name" value="Aldo/ket_reductase_CS"/>
</dbReference>
<proteinExistence type="predicted"/>
<dbReference type="PROSITE" id="PS00062">
    <property type="entry name" value="ALDOKETO_REDUCTASE_2"/>
    <property type="match status" value="1"/>
</dbReference>
<dbReference type="InterPro" id="IPR023210">
    <property type="entry name" value="NADP_OxRdtase_dom"/>
</dbReference>
<dbReference type="Proteomes" id="UP000272560">
    <property type="component" value="Unassembled WGS sequence"/>
</dbReference>
<dbReference type="GO" id="GO:0016491">
    <property type="term" value="F:oxidoreductase activity"/>
    <property type="evidence" value="ECO:0007669"/>
    <property type="project" value="InterPro"/>
</dbReference>
<dbReference type="AlphaFoldDB" id="A0A3A5M3E7"/>
<gene>
    <name evidence="2" type="ORF">D6T63_16205</name>
</gene>
<reference evidence="2 3" key="1">
    <citation type="submission" date="2018-09" db="EMBL/GenBank/DDBJ databases">
        <title>Novel species of Arthrobacter.</title>
        <authorList>
            <person name="Liu Q."/>
            <person name="Xin Y.-H."/>
        </authorList>
    </citation>
    <scope>NUCLEOTIDE SEQUENCE [LARGE SCALE GENOMIC DNA]</scope>
    <source>
        <strain evidence="2 3">Hz2</strain>
    </source>
</reference>
<comment type="caution">
    <text evidence="2">The sequence shown here is derived from an EMBL/GenBank/DDBJ whole genome shotgun (WGS) entry which is preliminary data.</text>
</comment>
<sequence length="311" mass="32977">MQRRNVGASGLTVSALGLGTMNWGQEVSEEGAREQLRLFADAGGTLVETAARYGEGQAEAMLGGFINDTVARSELVLVVQGGTTRSGSRRLDASRRGMLDSLDASLSLLGTDHADLWLAPSPDPAVPLHETLSALETAYASGRARYVGVSNYAGWEFARAAATASFPLLVNDVEYSLVNRGIERDVLPAATAFGAAILAWGPLGRGVLTGKYRGRIPSESRGASDVWAPYVEPYLAGKPQRITEALCTASRGLDLQPHELALRWLLHRPGVASAIIGARTLQQLKEILQTSSAPVAEPISQVLDEVSALMA</sequence>
<dbReference type="GO" id="GO:0005829">
    <property type="term" value="C:cytosol"/>
    <property type="evidence" value="ECO:0007669"/>
    <property type="project" value="TreeGrafter"/>
</dbReference>
<evidence type="ECO:0000259" key="1">
    <source>
        <dbReference type="Pfam" id="PF00248"/>
    </source>
</evidence>
<organism evidence="2 3">
    <name type="scientific">Arthrobacter cheniae</name>
    <dbReference type="NCBI Taxonomy" id="1258888"/>
    <lineage>
        <taxon>Bacteria</taxon>
        <taxon>Bacillati</taxon>
        <taxon>Actinomycetota</taxon>
        <taxon>Actinomycetes</taxon>
        <taxon>Micrococcales</taxon>
        <taxon>Micrococcaceae</taxon>
        <taxon>Arthrobacter</taxon>
    </lineage>
</organism>
<keyword evidence="3" id="KW-1185">Reference proteome</keyword>
<dbReference type="Gene3D" id="3.20.20.100">
    <property type="entry name" value="NADP-dependent oxidoreductase domain"/>
    <property type="match status" value="1"/>
</dbReference>
<dbReference type="InterPro" id="IPR050523">
    <property type="entry name" value="AKR_Detox_Biosynth"/>
</dbReference>
<name>A0A3A5M3E7_9MICC</name>
<feature type="domain" description="NADP-dependent oxidoreductase" evidence="1">
    <location>
        <begin position="16"/>
        <end position="294"/>
    </location>
</feature>
<dbReference type="SUPFAM" id="SSF51430">
    <property type="entry name" value="NAD(P)-linked oxidoreductase"/>
    <property type="match status" value="1"/>
</dbReference>
<dbReference type="PANTHER" id="PTHR43364">
    <property type="entry name" value="NADH-SPECIFIC METHYLGLYOXAL REDUCTASE-RELATED"/>
    <property type="match status" value="1"/>
</dbReference>
<dbReference type="EMBL" id="QZVT01000011">
    <property type="protein sequence ID" value="RJT76467.1"/>
    <property type="molecule type" value="Genomic_DNA"/>
</dbReference>
<dbReference type="RefSeq" id="WP_120150098.1">
    <property type="nucleotide sequence ID" value="NZ_QZVT01000011.1"/>
</dbReference>
<dbReference type="OrthoDB" id="9768793at2"/>
<dbReference type="Pfam" id="PF00248">
    <property type="entry name" value="Aldo_ket_red"/>
    <property type="match status" value="1"/>
</dbReference>
<dbReference type="PANTHER" id="PTHR43364:SF18">
    <property type="entry name" value="OXIDOREDUCTASE"/>
    <property type="match status" value="1"/>
</dbReference>
<accession>A0A3A5M3E7</accession>
<protein>
    <submittedName>
        <fullName evidence="2">Aldo/keto reductase</fullName>
    </submittedName>
</protein>
<dbReference type="InterPro" id="IPR036812">
    <property type="entry name" value="NAD(P)_OxRdtase_dom_sf"/>
</dbReference>